<gene>
    <name evidence="3" type="ORF">EVAR_100655_1</name>
</gene>
<organism evidence="3 4">
    <name type="scientific">Eumeta variegata</name>
    <name type="common">Bagworm moth</name>
    <name type="synonym">Eumeta japonica</name>
    <dbReference type="NCBI Taxonomy" id="151549"/>
    <lineage>
        <taxon>Eukaryota</taxon>
        <taxon>Metazoa</taxon>
        <taxon>Ecdysozoa</taxon>
        <taxon>Arthropoda</taxon>
        <taxon>Hexapoda</taxon>
        <taxon>Insecta</taxon>
        <taxon>Pterygota</taxon>
        <taxon>Neoptera</taxon>
        <taxon>Endopterygota</taxon>
        <taxon>Lepidoptera</taxon>
        <taxon>Glossata</taxon>
        <taxon>Ditrysia</taxon>
        <taxon>Tineoidea</taxon>
        <taxon>Psychidae</taxon>
        <taxon>Oiketicinae</taxon>
        <taxon>Eumeta</taxon>
    </lineage>
</organism>
<evidence type="ECO:0000256" key="1">
    <source>
        <dbReference type="SAM" id="MobiDB-lite"/>
    </source>
</evidence>
<keyword evidence="2" id="KW-1133">Transmembrane helix</keyword>
<accession>A0A4C1ZMR3</accession>
<dbReference type="Proteomes" id="UP000299102">
    <property type="component" value="Unassembled WGS sequence"/>
</dbReference>
<feature type="region of interest" description="Disordered" evidence="1">
    <location>
        <begin position="82"/>
        <end position="112"/>
    </location>
</feature>
<evidence type="ECO:0000313" key="3">
    <source>
        <dbReference type="EMBL" id="GBP88503.1"/>
    </source>
</evidence>
<evidence type="ECO:0000313" key="4">
    <source>
        <dbReference type="Proteomes" id="UP000299102"/>
    </source>
</evidence>
<proteinExistence type="predicted"/>
<sequence>MTDQNNTVANLTFYVIISAVEFVNLLFQILEQLLDEFFQPPAYGGLWRSSSSLSVPMLIRAPAPRLVSLSFPITELNSRPPPLFKDQFTPRPASRARAGRRVIGAGGDAGAR</sequence>
<comment type="caution">
    <text evidence="3">The sequence shown here is derived from an EMBL/GenBank/DDBJ whole genome shotgun (WGS) entry which is preliminary data.</text>
</comment>
<keyword evidence="2" id="KW-0812">Transmembrane</keyword>
<dbReference type="AlphaFoldDB" id="A0A4C1ZMR3"/>
<keyword evidence="2" id="KW-0472">Membrane</keyword>
<name>A0A4C1ZMR3_EUMVA</name>
<dbReference type="EMBL" id="BGZK01001939">
    <property type="protein sequence ID" value="GBP88503.1"/>
    <property type="molecule type" value="Genomic_DNA"/>
</dbReference>
<feature type="transmembrane region" description="Helical" evidence="2">
    <location>
        <begin position="12"/>
        <end position="30"/>
    </location>
</feature>
<reference evidence="3 4" key="1">
    <citation type="journal article" date="2019" name="Commun. Biol.">
        <title>The bagworm genome reveals a unique fibroin gene that provides high tensile strength.</title>
        <authorList>
            <person name="Kono N."/>
            <person name="Nakamura H."/>
            <person name="Ohtoshi R."/>
            <person name="Tomita M."/>
            <person name="Numata K."/>
            <person name="Arakawa K."/>
        </authorList>
    </citation>
    <scope>NUCLEOTIDE SEQUENCE [LARGE SCALE GENOMIC DNA]</scope>
</reference>
<evidence type="ECO:0000256" key="2">
    <source>
        <dbReference type="SAM" id="Phobius"/>
    </source>
</evidence>
<keyword evidence="4" id="KW-1185">Reference proteome</keyword>
<protein>
    <submittedName>
        <fullName evidence="3">Uncharacterized protein</fullName>
    </submittedName>
</protein>